<dbReference type="EMBL" id="UOFY01000001">
    <property type="protein sequence ID" value="VAX05365.1"/>
    <property type="molecule type" value="Genomic_DNA"/>
</dbReference>
<dbReference type="InterPro" id="IPR011250">
    <property type="entry name" value="OMP/PagP_B-barrel"/>
</dbReference>
<accession>A0A3B1BGK7</accession>
<dbReference type="Gene3D" id="2.40.160.20">
    <property type="match status" value="1"/>
</dbReference>
<dbReference type="InterPro" id="IPR027385">
    <property type="entry name" value="Beta-barrel_OMP"/>
</dbReference>
<protein>
    <recommendedName>
        <fullName evidence="2">Outer membrane protein beta-barrel domain-containing protein</fullName>
    </recommendedName>
</protein>
<feature type="domain" description="Outer membrane protein beta-barrel" evidence="2">
    <location>
        <begin position="8"/>
        <end position="168"/>
    </location>
</feature>
<dbReference type="Pfam" id="PF13505">
    <property type="entry name" value="OMP_b-brl"/>
    <property type="match status" value="1"/>
</dbReference>
<evidence type="ECO:0000259" key="2">
    <source>
        <dbReference type="Pfam" id="PF13505"/>
    </source>
</evidence>
<reference evidence="3" key="1">
    <citation type="submission" date="2018-06" db="EMBL/GenBank/DDBJ databases">
        <authorList>
            <person name="Zhirakovskaya E."/>
        </authorList>
    </citation>
    <scope>NUCLEOTIDE SEQUENCE</scope>
</reference>
<dbReference type="SUPFAM" id="SSF56925">
    <property type="entry name" value="OMPA-like"/>
    <property type="match status" value="1"/>
</dbReference>
<evidence type="ECO:0000256" key="1">
    <source>
        <dbReference type="ARBA" id="ARBA00022729"/>
    </source>
</evidence>
<evidence type="ECO:0000313" key="3">
    <source>
        <dbReference type="EMBL" id="VAX05365.1"/>
    </source>
</evidence>
<name>A0A3B1BGK7_9ZZZZ</name>
<proteinExistence type="predicted"/>
<gene>
    <name evidence="3" type="ORF">MNBD_GAMMA25-1203</name>
</gene>
<organism evidence="3">
    <name type="scientific">hydrothermal vent metagenome</name>
    <dbReference type="NCBI Taxonomy" id="652676"/>
    <lineage>
        <taxon>unclassified sequences</taxon>
        <taxon>metagenomes</taxon>
        <taxon>ecological metagenomes</taxon>
    </lineage>
</organism>
<dbReference type="AlphaFoldDB" id="A0A3B1BGK7"/>
<keyword evidence="1" id="KW-0732">Signal</keyword>
<sequence>MKKLGWFIVLVLISSASMAVEKVRNLNTYLGGGVGVSKDVILDKFYNETVVSGKIFAGATYNTFSALEVSYAYLGSFANGNVKEHAVALNLVAFAPLTDAFRLIAKAGMYYYQLDVSGTKTNDNEITYGLGLKYNVDYHHAIRGEWERYKSLGGSDVDMYSVSYSLRFGNP</sequence>